<dbReference type="SUPFAM" id="SSF50891">
    <property type="entry name" value="Cyclophilin-like"/>
    <property type="match status" value="1"/>
</dbReference>
<evidence type="ECO:0000259" key="4">
    <source>
        <dbReference type="SMART" id="SM00796"/>
    </source>
</evidence>
<organism evidence="5">
    <name type="scientific">Paenibacillus sp. BIHB 4019</name>
    <dbReference type="NCBI Taxonomy" id="1870819"/>
    <lineage>
        <taxon>Bacteria</taxon>
        <taxon>Bacillati</taxon>
        <taxon>Bacillota</taxon>
        <taxon>Bacilli</taxon>
        <taxon>Bacillales</taxon>
        <taxon>Paenibacillaceae</taxon>
        <taxon>Paenibacillus</taxon>
    </lineage>
</organism>
<keyword evidence="3" id="KW-0067">ATP-binding</keyword>
<dbReference type="RefSeq" id="WP_099520540.1">
    <property type="nucleotide sequence ID" value="NZ_CP016808.1"/>
</dbReference>
<dbReference type="PANTHER" id="PTHR34698:SF2">
    <property type="entry name" value="5-OXOPROLINASE SUBUNIT B"/>
    <property type="match status" value="1"/>
</dbReference>
<evidence type="ECO:0000256" key="2">
    <source>
        <dbReference type="ARBA" id="ARBA00022801"/>
    </source>
</evidence>
<dbReference type="SUPFAM" id="SSF160467">
    <property type="entry name" value="PH0987 N-terminal domain-like"/>
    <property type="match status" value="1"/>
</dbReference>
<dbReference type="PANTHER" id="PTHR34698">
    <property type="entry name" value="5-OXOPROLINASE SUBUNIT B"/>
    <property type="match status" value="1"/>
</dbReference>
<evidence type="ECO:0000313" key="5">
    <source>
        <dbReference type="EMBL" id="ANY69507.1"/>
    </source>
</evidence>
<protein>
    <submittedName>
        <fullName evidence="5">Kinase inhibitor</fullName>
    </submittedName>
</protein>
<dbReference type="Gene3D" id="3.30.1360.40">
    <property type="match status" value="1"/>
</dbReference>
<dbReference type="InterPro" id="IPR010016">
    <property type="entry name" value="PxpB"/>
</dbReference>
<dbReference type="GO" id="GO:0016787">
    <property type="term" value="F:hydrolase activity"/>
    <property type="evidence" value="ECO:0007669"/>
    <property type="project" value="UniProtKB-KW"/>
</dbReference>
<reference evidence="5" key="1">
    <citation type="submission" date="2016-08" db="EMBL/GenBank/DDBJ databases">
        <title>Complete Genome Seqeunce of Paenibacillus sp. BIHB 4019 from tea rhizoplane.</title>
        <authorList>
            <person name="Thakur R."/>
            <person name="Swarnkar M.K."/>
            <person name="Gulati A."/>
        </authorList>
    </citation>
    <scope>NUCLEOTIDE SEQUENCE [LARGE SCALE GENOMIC DNA]</scope>
    <source>
        <strain evidence="5">BIHB4019</strain>
    </source>
</reference>
<proteinExistence type="predicted"/>
<dbReference type="GO" id="GO:0005524">
    <property type="term" value="F:ATP binding"/>
    <property type="evidence" value="ECO:0007669"/>
    <property type="project" value="UniProtKB-KW"/>
</dbReference>
<dbReference type="SMART" id="SM00796">
    <property type="entry name" value="AHS1"/>
    <property type="match status" value="1"/>
</dbReference>
<dbReference type="NCBIfam" id="TIGR00370">
    <property type="entry name" value="5-oxoprolinase subunit PxpB"/>
    <property type="match status" value="1"/>
</dbReference>
<evidence type="ECO:0000256" key="1">
    <source>
        <dbReference type="ARBA" id="ARBA00022741"/>
    </source>
</evidence>
<dbReference type="InterPro" id="IPR003833">
    <property type="entry name" value="CT_C_D"/>
</dbReference>
<accession>A0A1B2DP87</accession>
<dbReference type="EMBL" id="CP016808">
    <property type="protein sequence ID" value="ANY69507.1"/>
    <property type="molecule type" value="Genomic_DNA"/>
</dbReference>
<sequence>MSIAPVNPVFEVKLSPLGDTAIIVELGSAIDRKTHERVQALSSYLRREPFPGFIELVPAYVTLTIFYDPMKLLAPLAENNWNPQAETAASPYEWVCQLLLDMASKLEDEQAAAPRIMTLPVCYGGELGPDLAAVAEHSGLSESEVIAMHAAQPYLVHMVGFAPGFPYLGGLPEQIATPRRSTPRLRIEPGSVGIGGKQTGVYPIVSPGGWQIIGRTPVALFRPAHEQPSLLRAGDQVYFEPISYEAFIAWEAQA</sequence>
<keyword evidence="2" id="KW-0378">Hydrolase</keyword>
<dbReference type="AlphaFoldDB" id="A0A1B2DP87"/>
<dbReference type="Gene3D" id="2.40.100.10">
    <property type="entry name" value="Cyclophilin-like"/>
    <property type="match status" value="1"/>
</dbReference>
<gene>
    <name evidence="5" type="ORF">BBD42_25745</name>
</gene>
<evidence type="ECO:0000256" key="3">
    <source>
        <dbReference type="ARBA" id="ARBA00022840"/>
    </source>
</evidence>
<keyword evidence="1" id="KW-0547">Nucleotide-binding</keyword>
<dbReference type="Pfam" id="PF02682">
    <property type="entry name" value="CT_C_D"/>
    <property type="match status" value="1"/>
</dbReference>
<feature type="domain" description="Carboxyltransferase" evidence="4">
    <location>
        <begin position="12"/>
        <end position="231"/>
    </location>
</feature>
<dbReference type="InterPro" id="IPR029000">
    <property type="entry name" value="Cyclophilin-like_dom_sf"/>
</dbReference>
<name>A0A1B2DP87_9BACL</name>